<evidence type="ECO:0000313" key="3">
    <source>
        <dbReference type="WBParaSite" id="TCONS_00004766.p1"/>
    </source>
</evidence>
<proteinExistence type="predicted"/>
<keyword evidence="1" id="KW-1133">Transmembrane helix</keyword>
<dbReference type="WBParaSite" id="TCONS_00004766.p1">
    <property type="protein sequence ID" value="TCONS_00004766.p1"/>
    <property type="gene ID" value="XLOC_002752"/>
</dbReference>
<reference evidence="3" key="1">
    <citation type="submission" date="2024-02" db="UniProtKB">
        <authorList>
            <consortium name="WormBaseParasite"/>
        </authorList>
    </citation>
    <scope>IDENTIFICATION</scope>
</reference>
<accession>A0AAF5HZA0</accession>
<name>A0AAF5HZA0_STRER</name>
<feature type="transmembrane region" description="Helical" evidence="1">
    <location>
        <begin position="370"/>
        <end position="388"/>
    </location>
</feature>
<dbReference type="Proteomes" id="UP000035681">
    <property type="component" value="Unplaced"/>
</dbReference>
<dbReference type="AlphaFoldDB" id="A0AAF5HZA0"/>
<feature type="transmembrane region" description="Helical" evidence="1">
    <location>
        <begin position="598"/>
        <end position="619"/>
    </location>
</feature>
<sequence length="636" mass="73257">YSIPSSKCIQFIYYFNIFGKMERDEALKLINHHYRLLTQIKPKIDTSPPVSFYASPKSIHYVPFSLRKCMSLGELKRNNKSISEKKLLLNNKSGKDALENFVLTNNIPKTTIEYQLNSFNINARRSFLEKEAQIYSNRNKFLKHLDIKIDDNYECKDNLSIPNNKLINNSTCQYKGLNSEKDMTRKYQMEKIKLGRNQYIKFKNDCLESILEKNVFSDRMIKESIYQEMDKNIGKISMDDMESVFLELCEELGVPTNGKMDINIEQKNHLLKTISPSSSSLSSTSKTISSKKSSIASYSKEKKQLSMEKESIKETLESNSISSVKSNNNYSPISSITNSIKSSTKTSSTSSNSLSLSSSSSANSSFSSRIFIYLIFFTSYLFIIIYAIDNNNNESKIWKKYQPFQDPLKNEFGLLKVNTTDVCMSLKFDLKIINLNLNRSDSHIEVPSFSSPNVKLQGFCFSNTKNKVSELKGQWKQNDRKKVLYFLFTSDNLSNNVEDELRWRLKNVIYIEKHGEESITFKSRNDSFMVTSPIRSKYICKDKLNITLKHDNYKDIIIQLLPEIEFIPFFGEKGYGSNIFICERTRKKSLSEAFQSKMTIFAGVILGISSVSAIIIHSLRRTIFSPTFKIMQFSSK</sequence>
<keyword evidence="1" id="KW-0812">Transmembrane</keyword>
<organism evidence="2 3">
    <name type="scientific">Strongyloides stercoralis</name>
    <name type="common">Threadworm</name>
    <dbReference type="NCBI Taxonomy" id="6248"/>
    <lineage>
        <taxon>Eukaryota</taxon>
        <taxon>Metazoa</taxon>
        <taxon>Ecdysozoa</taxon>
        <taxon>Nematoda</taxon>
        <taxon>Chromadorea</taxon>
        <taxon>Rhabditida</taxon>
        <taxon>Tylenchina</taxon>
        <taxon>Panagrolaimomorpha</taxon>
        <taxon>Strongyloidoidea</taxon>
        <taxon>Strongyloididae</taxon>
        <taxon>Strongyloides</taxon>
    </lineage>
</organism>
<keyword evidence="1" id="KW-0472">Membrane</keyword>
<evidence type="ECO:0000313" key="2">
    <source>
        <dbReference type="Proteomes" id="UP000035681"/>
    </source>
</evidence>
<keyword evidence="2" id="KW-1185">Reference proteome</keyword>
<evidence type="ECO:0000256" key="1">
    <source>
        <dbReference type="SAM" id="Phobius"/>
    </source>
</evidence>
<protein>
    <submittedName>
        <fullName evidence="3">EF-hand domain-containing protein</fullName>
    </submittedName>
</protein>